<keyword evidence="1" id="KW-0472">Membrane</keyword>
<protein>
    <submittedName>
        <fullName evidence="2">Uncharacterized protein</fullName>
    </submittedName>
</protein>
<dbReference type="OrthoDB" id="7061177at2"/>
<reference evidence="2 3" key="1">
    <citation type="journal article" date="2013" name="Nat. Commun.">
        <title>Genome sequence and functional genomic analysis of the oil-degrading bacterium Oleispira antarctica.</title>
        <authorList>
            <person name="Kube M."/>
            <person name="Chernikova T.N."/>
            <person name="Al-Ramahi Y."/>
            <person name="Beloqui A."/>
            <person name="Lopez-Cortez N."/>
            <person name="Guazzaroni M.E."/>
            <person name="Heipieper H.J."/>
            <person name="Klages S."/>
            <person name="Kotsyurbenko O.R."/>
            <person name="Langer I."/>
            <person name="Nechitaylo T.Y."/>
            <person name="Lunsdorf H."/>
            <person name="Fernandez M."/>
            <person name="Juarez S."/>
            <person name="Ciordia S."/>
            <person name="Singer A."/>
            <person name="Kagan O."/>
            <person name="Egorova O."/>
            <person name="Petit P.A."/>
            <person name="Stogios P."/>
            <person name="Kim Y."/>
            <person name="Tchigvintsev A."/>
            <person name="Flick R."/>
            <person name="Denaro R."/>
            <person name="Genovese M."/>
            <person name="Albar J.P."/>
            <person name="Reva O.N."/>
            <person name="Martinez-Gomariz M."/>
            <person name="Tran H."/>
            <person name="Ferrer M."/>
            <person name="Savchenko A."/>
            <person name="Yakunin A.F."/>
            <person name="Yakimov M.M."/>
            <person name="Golyshina O.V."/>
            <person name="Reinhardt R."/>
            <person name="Golyshin P.N."/>
        </authorList>
    </citation>
    <scope>NUCLEOTIDE SEQUENCE [LARGE SCALE GENOMIC DNA]</scope>
</reference>
<organism evidence="2 3">
    <name type="scientific">Oleispira antarctica RB-8</name>
    <dbReference type="NCBI Taxonomy" id="698738"/>
    <lineage>
        <taxon>Bacteria</taxon>
        <taxon>Pseudomonadati</taxon>
        <taxon>Pseudomonadota</taxon>
        <taxon>Gammaproteobacteria</taxon>
        <taxon>Oceanospirillales</taxon>
        <taxon>Oceanospirillaceae</taxon>
        <taxon>Oleispira</taxon>
    </lineage>
</organism>
<gene>
    <name evidence="2" type="ORF">OLEAN_C09910</name>
</gene>
<dbReference type="Proteomes" id="UP000032749">
    <property type="component" value="Chromosome"/>
</dbReference>
<name>R4YKW0_OLEAN</name>
<sequence length="210" mass="23547">MVNDAYIEHNKTKRQAWLLVPILFVIILLIALFGDRDNDKLLQPKLLESSPAGLLLELPNVSTTKAGDWKTQWKPSSDIARQQVLQSLSEYAADYKQLRTQLEVWAEPGSTSRDQLVQRIGSALERYDLGEVKQEANPAVILPAKGILLICAAADKELALRMLAALTPYISGEVSIRFETNLAAQTMRLYLFGTPYFNDQGQAKFDRVDI</sequence>
<proteinExistence type="predicted"/>
<evidence type="ECO:0000256" key="1">
    <source>
        <dbReference type="SAM" id="Phobius"/>
    </source>
</evidence>
<dbReference type="KEGG" id="oai:OLEAN_C09910"/>
<keyword evidence="1" id="KW-1133">Transmembrane helix</keyword>
<dbReference type="HOGENOM" id="CLU_1309094_0_0_6"/>
<keyword evidence="1" id="KW-0812">Transmembrane</keyword>
<dbReference type="STRING" id="698738.OLEAN_C09910"/>
<keyword evidence="3" id="KW-1185">Reference proteome</keyword>
<dbReference type="EMBL" id="FO203512">
    <property type="protein sequence ID" value="CCK75167.1"/>
    <property type="molecule type" value="Genomic_DNA"/>
</dbReference>
<evidence type="ECO:0000313" key="3">
    <source>
        <dbReference type="Proteomes" id="UP000032749"/>
    </source>
</evidence>
<dbReference type="AlphaFoldDB" id="R4YKW0"/>
<feature type="transmembrane region" description="Helical" evidence="1">
    <location>
        <begin position="16"/>
        <end position="34"/>
    </location>
</feature>
<evidence type="ECO:0000313" key="2">
    <source>
        <dbReference type="EMBL" id="CCK75167.1"/>
    </source>
</evidence>
<accession>R4YKW0</accession>